<evidence type="ECO:0000256" key="3">
    <source>
        <dbReference type="ARBA" id="ARBA00022475"/>
    </source>
</evidence>
<evidence type="ECO:0000256" key="4">
    <source>
        <dbReference type="ARBA" id="ARBA00022519"/>
    </source>
</evidence>
<keyword evidence="15" id="KW-1185">Reference proteome</keyword>
<name>A0A328TQ78_9GAMM</name>
<evidence type="ECO:0000313" key="15">
    <source>
        <dbReference type="Proteomes" id="UP000244334"/>
    </source>
</evidence>
<comment type="similarity">
    <text evidence="9">Belongs to the WzzB/Cld/Rol family.</text>
</comment>
<evidence type="ECO:0000256" key="6">
    <source>
        <dbReference type="ARBA" id="ARBA00022985"/>
    </source>
</evidence>
<comment type="caution">
    <text evidence="14">The sequence shown here is derived from an EMBL/GenBank/DDBJ whole genome shotgun (WGS) entry which is preliminary data.</text>
</comment>
<dbReference type="RefSeq" id="WP_083264935.1">
    <property type="nucleotide sequence ID" value="NZ_LJAM02000038.1"/>
</dbReference>
<dbReference type="PANTHER" id="PTHR32309:SF29">
    <property type="entry name" value="CHAIN LENGTH DETERMINANT PROTEIN"/>
    <property type="match status" value="1"/>
</dbReference>
<evidence type="ECO:0000256" key="12">
    <source>
        <dbReference type="SAM" id="Phobius"/>
    </source>
</evidence>
<dbReference type="Pfam" id="PF02706">
    <property type="entry name" value="Wzz"/>
    <property type="match status" value="1"/>
</dbReference>
<dbReference type="Gene3D" id="3.30.1890.10">
    <property type="entry name" value="FepE-like"/>
    <property type="match status" value="1"/>
</dbReference>
<evidence type="ECO:0000256" key="11">
    <source>
        <dbReference type="ARBA" id="ARBA00042235"/>
    </source>
</evidence>
<dbReference type="OrthoDB" id="6535795at2"/>
<keyword evidence="5 12" id="KW-0812">Transmembrane</keyword>
<accession>A0A328TQ78</accession>
<dbReference type="AlphaFoldDB" id="A0A328TQ78"/>
<reference evidence="14" key="1">
    <citation type="submission" date="2018-04" db="EMBL/GenBank/DDBJ databases">
        <title>Genomes of the Obligate Erwinia dacicola and Facultative Enterobacter sp. OLF Endosymbionts of the Olive Fruit fly, Bactrocera oleae.</title>
        <authorList>
            <person name="Estes A.M."/>
            <person name="Hearn D.J."/>
            <person name="Agarwal S."/>
            <person name="Pierson E.A."/>
            <person name="Dunning-Hotopp J.C."/>
        </authorList>
    </citation>
    <scope>NUCLEOTIDE SEQUENCE [LARGE SCALE GENOMIC DNA]</scope>
    <source>
        <strain evidence="14">Oroville</strain>
    </source>
</reference>
<evidence type="ECO:0000256" key="5">
    <source>
        <dbReference type="ARBA" id="ARBA00022692"/>
    </source>
</evidence>
<evidence type="ECO:0000313" key="14">
    <source>
        <dbReference type="EMBL" id="RAP72400.1"/>
    </source>
</evidence>
<dbReference type="InterPro" id="IPR050445">
    <property type="entry name" value="Bact_polysacc_biosynth/exp"/>
</dbReference>
<dbReference type="NCBIfam" id="NF012015">
    <property type="entry name" value="PRK15471.1"/>
    <property type="match status" value="1"/>
</dbReference>
<keyword evidence="8 12" id="KW-0472">Membrane</keyword>
<comment type="subcellular location">
    <subcellularLocation>
        <location evidence="1">Cell inner membrane</location>
        <topology evidence="1">Multi-pass membrane protein</topology>
    </subcellularLocation>
</comment>
<keyword evidence="3" id="KW-1003">Cell membrane</keyword>
<protein>
    <recommendedName>
        <fullName evidence="10">Chain length determinant protein</fullName>
    </recommendedName>
    <alternativeName>
        <fullName evidence="11">Polysaccharide antigen chain regulator</fullName>
    </alternativeName>
</protein>
<dbReference type="SUPFAM" id="SSF160355">
    <property type="entry name" value="Bacterial polysaccharide co-polymerase-like"/>
    <property type="match status" value="1"/>
</dbReference>
<evidence type="ECO:0000256" key="1">
    <source>
        <dbReference type="ARBA" id="ARBA00004429"/>
    </source>
</evidence>
<dbReference type="InterPro" id="IPR003856">
    <property type="entry name" value="LPS_length_determ_N"/>
</dbReference>
<keyword evidence="7 12" id="KW-1133">Transmembrane helix</keyword>
<dbReference type="GO" id="GO:0005886">
    <property type="term" value="C:plasma membrane"/>
    <property type="evidence" value="ECO:0007669"/>
    <property type="project" value="UniProtKB-SubCell"/>
</dbReference>
<dbReference type="GO" id="GO:0009103">
    <property type="term" value="P:lipopolysaccharide biosynthetic process"/>
    <property type="evidence" value="ECO:0007669"/>
    <property type="project" value="UniProtKB-KW"/>
</dbReference>
<evidence type="ECO:0000256" key="2">
    <source>
        <dbReference type="ARBA" id="ARBA00004756"/>
    </source>
</evidence>
<proteinExistence type="inferred from homology"/>
<feature type="transmembrane region" description="Helical" evidence="12">
    <location>
        <begin position="39"/>
        <end position="57"/>
    </location>
</feature>
<dbReference type="EMBL" id="LJAM02000038">
    <property type="protein sequence ID" value="RAP72400.1"/>
    <property type="molecule type" value="Genomic_DNA"/>
</dbReference>
<feature type="transmembrane region" description="Helical" evidence="12">
    <location>
        <begin position="305"/>
        <end position="325"/>
    </location>
</feature>
<evidence type="ECO:0000259" key="13">
    <source>
        <dbReference type="Pfam" id="PF02706"/>
    </source>
</evidence>
<organism evidence="14 15">
    <name type="scientific">Candidatus Erwinia dacicola</name>
    <dbReference type="NCBI Taxonomy" id="252393"/>
    <lineage>
        <taxon>Bacteria</taxon>
        <taxon>Pseudomonadati</taxon>
        <taxon>Pseudomonadota</taxon>
        <taxon>Gammaproteobacteria</taxon>
        <taxon>Enterobacterales</taxon>
        <taxon>Erwiniaceae</taxon>
        <taxon>Erwinia</taxon>
    </lineage>
</organism>
<evidence type="ECO:0000256" key="8">
    <source>
        <dbReference type="ARBA" id="ARBA00023136"/>
    </source>
</evidence>
<evidence type="ECO:0000256" key="9">
    <source>
        <dbReference type="ARBA" id="ARBA00038118"/>
    </source>
</evidence>
<keyword evidence="6" id="KW-0448">Lipopolysaccharide biosynthesis</keyword>
<evidence type="ECO:0000256" key="10">
    <source>
        <dbReference type="ARBA" id="ARBA00039982"/>
    </source>
</evidence>
<dbReference type="GO" id="GO:0004713">
    <property type="term" value="F:protein tyrosine kinase activity"/>
    <property type="evidence" value="ECO:0007669"/>
    <property type="project" value="TreeGrafter"/>
</dbReference>
<dbReference type="PANTHER" id="PTHR32309">
    <property type="entry name" value="TYROSINE-PROTEIN KINASE"/>
    <property type="match status" value="1"/>
</dbReference>
<keyword evidence="4" id="KW-0997">Cell inner membrane</keyword>
<comment type="pathway">
    <text evidence="2">Bacterial outer membrane biogenesis; lipopolysaccharide biosynthesis.</text>
</comment>
<evidence type="ECO:0000256" key="7">
    <source>
        <dbReference type="ARBA" id="ARBA00022989"/>
    </source>
</evidence>
<feature type="domain" description="Polysaccharide chain length determinant N-terminal" evidence="13">
    <location>
        <begin position="22"/>
        <end position="78"/>
    </location>
</feature>
<dbReference type="Proteomes" id="UP000244334">
    <property type="component" value="Unassembled WGS sequence"/>
</dbReference>
<gene>
    <name evidence="14" type="primary">wzzB</name>
    <name evidence="14" type="ORF">ACZ87_00774</name>
</gene>
<sequence length="352" mass="38600">MNPDNKNVELSSRHQNFSNTADEIDLLEVIAQLWNGKKTIIACVIVAMVLAGIYLFLAKEKWTSTAIVATPTSGMIANYNSSLGVLYTQTPADKPSLPDLQNQFFGRFAASMGALSSALHNLEEPQILKVDQVVKGSNDQLSIAYTAPTAKDAQAQLTKYIEQINDKIVDGYTADLRRTLGVKTNELSSAMDTQKQLAIDKKQQRINAIRQALTIAEASGVKTSQLNQAEYLSDDTLYLLGTSSLQSMIQNEATKPLIYDQSYYDTQSALLGVTHMKIDLSHLQSFRYISTADLPIRRDSPKKTLVILLAIIFGVVVGAVGLVAMSGHLPLTKKQLTAKASSRRPEILGLFY</sequence>